<keyword evidence="4 5" id="KW-0408">Iron</keyword>
<dbReference type="RefSeq" id="WP_337694879.1">
    <property type="nucleotide sequence ID" value="NZ_JBBEGN010000004.1"/>
</dbReference>
<comment type="similarity">
    <text evidence="1 5">Belongs to the carotenoid oxygenase family.</text>
</comment>
<organism evidence="6 7">
    <name type="scientific">Actinomycetospora aurantiaca</name>
    <dbReference type="NCBI Taxonomy" id="3129233"/>
    <lineage>
        <taxon>Bacteria</taxon>
        <taxon>Bacillati</taxon>
        <taxon>Actinomycetota</taxon>
        <taxon>Actinomycetes</taxon>
        <taxon>Pseudonocardiales</taxon>
        <taxon>Pseudonocardiaceae</taxon>
        <taxon>Actinomycetospora</taxon>
    </lineage>
</organism>
<evidence type="ECO:0000313" key="7">
    <source>
        <dbReference type="Proteomes" id="UP001385809"/>
    </source>
</evidence>
<accession>A0ABU8MPC7</accession>
<dbReference type="Proteomes" id="UP001385809">
    <property type="component" value="Unassembled WGS sequence"/>
</dbReference>
<sequence length="454" mass="48972">MHLTGPFAPVVAEVDVADLTVEGELPPDLDGSYVRNGPNPRFSPLGSYVFPLDGDGMLHRVTLGDGRARYDNRFVRTPMVVVEERAGHAIWPAGPMSAYRPGADEVGPELAGTSRELPDINVVRHHGRLLALAECDRPYRMGPELETLGYETFGGALPAGICAHPKIDPRTGEMLAFSYHSGPPFLTWTTIAPDGTATPPRVVPGLDRASMIHDMAITARFVVLVVSPLYFDVAAARDGGSLLAWHPEDGTRIALVARDGSAVRWCAGETFWLWHTVNAHDDGEQVVLDYVEWARPSGLAPGPPADPHLARAVIDPVRGQVRRRPLVDDLTVEFPRIDDRRLGTGYGVAATVTRTGRDLPHPGCWDALAFHDVRSGDVRRWTPSDLALGEPVFAPDPRDDGDDAGWWLVLGTSFSTGASSLFVLPAADPGAGPVATVRLPVRVPLGLHGSWLPS</sequence>
<dbReference type="EC" id="1.13.11.-" evidence="5"/>
<dbReference type="PANTHER" id="PTHR10543:SF89">
    <property type="entry name" value="CAROTENOID 9,10(9',10')-CLEAVAGE DIOXYGENASE 1"/>
    <property type="match status" value="1"/>
</dbReference>
<keyword evidence="7" id="KW-1185">Reference proteome</keyword>
<gene>
    <name evidence="6" type="ORF">WCD74_10855</name>
</gene>
<reference evidence="6 7" key="1">
    <citation type="submission" date="2024-03" db="EMBL/GenBank/DDBJ databases">
        <title>Actinomycetospora sp. OC33-EN08, a novel actinomycete isolated from wild orchid (Aerides multiflora).</title>
        <authorList>
            <person name="Suriyachadkun C."/>
        </authorList>
    </citation>
    <scope>NUCLEOTIDE SEQUENCE [LARGE SCALE GENOMIC DNA]</scope>
    <source>
        <strain evidence="6 7">OC33-EN08</strain>
    </source>
</reference>
<name>A0ABU8MPC7_9PSEU</name>
<comment type="cofactor">
    <cofactor evidence="5">
        <name>Fe(2+)</name>
        <dbReference type="ChEBI" id="CHEBI:29033"/>
    </cofactor>
    <text evidence="5">Binds 1 Fe(2+) ion per subunit.</text>
</comment>
<dbReference type="Pfam" id="PF03055">
    <property type="entry name" value="RPE65"/>
    <property type="match status" value="1"/>
</dbReference>
<keyword evidence="2 5" id="KW-0479">Metal-binding</keyword>
<evidence type="ECO:0000313" key="6">
    <source>
        <dbReference type="EMBL" id="MEJ2868268.1"/>
    </source>
</evidence>
<dbReference type="SUPFAM" id="SSF82171">
    <property type="entry name" value="DPP6 N-terminal domain-like"/>
    <property type="match status" value="1"/>
</dbReference>
<protein>
    <recommendedName>
        <fullName evidence="5">Dioxygenase</fullName>
        <ecNumber evidence="5">1.13.11.-</ecNumber>
    </recommendedName>
</protein>
<keyword evidence="3 5" id="KW-0560">Oxidoreductase</keyword>
<proteinExistence type="inferred from homology"/>
<evidence type="ECO:0000256" key="4">
    <source>
        <dbReference type="ARBA" id="ARBA00023004"/>
    </source>
</evidence>
<evidence type="ECO:0000256" key="2">
    <source>
        <dbReference type="ARBA" id="ARBA00022723"/>
    </source>
</evidence>
<dbReference type="EMBL" id="JBBEGN010000004">
    <property type="protein sequence ID" value="MEJ2868268.1"/>
    <property type="molecule type" value="Genomic_DNA"/>
</dbReference>
<evidence type="ECO:0000256" key="1">
    <source>
        <dbReference type="ARBA" id="ARBA00006787"/>
    </source>
</evidence>
<dbReference type="PANTHER" id="PTHR10543">
    <property type="entry name" value="BETA-CAROTENE DIOXYGENASE"/>
    <property type="match status" value="1"/>
</dbReference>
<keyword evidence="5" id="KW-0223">Dioxygenase</keyword>
<evidence type="ECO:0000256" key="3">
    <source>
        <dbReference type="ARBA" id="ARBA00023002"/>
    </source>
</evidence>
<comment type="caution">
    <text evidence="6">The sequence shown here is derived from an EMBL/GenBank/DDBJ whole genome shotgun (WGS) entry which is preliminary data.</text>
</comment>
<dbReference type="InterPro" id="IPR004294">
    <property type="entry name" value="Carotenoid_Oase"/>
</dbReference>
<evidence type="ECO:0000256" key="5">
    <source>
        <dbReference type="RuleBase" id="RU364048"/>
    </source>
</evidence>